<evidence type="ECO:0000313" key="3">
    <source>
        <dbReference type="EMBL" id="MBM7850796.1"/>
    </source>
</evidence>
<dbReference type="InterPro" id="IPR036061">
    <property type="entry name" value="CheW-like_dom_sf"/>
</dbReference>
<accession>A0A9W6IVL2</accession>
<dbReference type="InterPro" id="IPR002545">
    <property type="entry name" value="CheW-lke_dom"/>
</dbReference>
<reference evidence="2" key="1">
    <citation type="journal article" date="2014" name="Int. J. Syst. Evol. Microbiol.">
        <title>Complete genome sequence of Corynebacterium casei LMG S-19264T (=DSM 44701T), isolated from a smear-ripened cheese.</title>
        <authorList>
            <consortium name="US DOE Joint Genome Institute (JGI-PGF)"/>
            <person name="Walter F."/>
            <person name="Albersmeier A."/>
            <person name="Kalinowski J."/>
            <person name="Ruckert C."/>
        </authorList>
    </citation>
    <scope>NUCLEOTIDE SEQUENCE</scope>
    <source>
        <strain evidence="2">VKM B-1606</strain>
    </source>
</reference>
<dbReference type="SUPFAM" id="SSF50341">
    <property type="entry name" value="CheW-like"/>
    <property type="match status" value="1"/>
</dbReference>
<dbReference type="SMART" id="SM00260">
    <property type="entry name" value="CheW"/>
    <property type="match status" value="1"/>
</dbReference>
<dbReference type="PANTHER" id="PTHR22617:SF23">
    <property type="entry name" value="CHEMOTAXIS PROTEIN CHEW"/>
    <property type="match status" value="1"/>
</dbReference>
<dbReference type="GO" id="GO:0007165">
    <property type="term" value="P:signal transduction"/>
    <property type="evidence" value="ECO:0007669"/>
    <property type="project" value="InterPro"/>
</dbReference>
<dbReference type="GO" id="GO:0006935">
    <property type="term" value="P:chemotaxis"/>
    <property type="evidence" value="ECO:0007669"/>
    <property type="project" value="InterPro"/>
</dbReference>
<dbReference type="Pfam" id="PF01584">
    <property type="entry name" value="CheW"/>
    <property type="match status" value="1"/>
</dbReference>
<reference evidence="2" key="3">
    <citation type="submission" date="2023-01" db="EMBL/GenBank/DDBJ databases">
        <authorList>
            <person name="Sun Q."/>
            <person name="Evtushenko L."/>
        </authorList>
    </citation>
    <scope>NUCLEOTIDE SEQUENCE</scope>
    <source>
        <strain evidence="2">VKM B-1606</strain>
    </source>
</reference>
<dbReference type="RefSeq" id="WP_271206160.1">
    <property type="nucleotide sequence ID" value="NZ_BSFF01000002.1"/>
</dbReference>
<dbReference type="Gene3D" id="2.30.30.40">
    <property type="entry name" value="SH3 Domains"/>
    <property type="match status" value="1"/>
</dbReference>
<dbReference type="InterPro" id="IPR039315">
    <property type="entry name" value="CheW"/>
</dbReference>
<dbReference type="Proteomes" id="UP000758856">
    <property type="component" value="Unassembled WGS sequence"/>
</dbReference>
<protein>
    <submittedName>
        <fullName evidence="2 3">Chemotaxis protein CheW</fullName>
    </submittedName>
</protein>
<name>A0A9W6IVL2_9HYPH</name>
<reference evidence="3 4" key="2">
    <citation type="submission" date="2021-01" db="EMBL/GenBank/DDBJ databases">
        <title>Genomic Encyclopedia of Type Strains, Phase IV (KMG-IV): sequencing the most valuable type-strain genomes for metagenomic binning, comparative biology and taxonomic classification.</title>
        <authorList>
            <person name="Goeker M."/>
        </authorList>
    </citation>
    <scope>NUCLEOTIDE SEQUENCE [LARGE SCALE GENOMIC DNA]</scope>
    <source>
        <strain evidence="3 4">DSM 6130</strain>
    </source>
</reference>
<dbReference type="Proteomes" id="UP001143400">
    <property type="component" value="Unassembled WGS sequence"/>
</dbReference>
<dbReference type="EMBL" id="JAFBCY010000001">
    <property type="protein sequence ID" value="MBM7850796.1"/>
    <property type="molecule type" value="Genomic_DNA"/>
</dbReference>
<keyword evidence="4" id="KW-1185">Reference proteome</keyword>
<organism evidence="2 5">
    <name type="scientific">Methylopila capsulata</name>
    <dbReference type="NCBI Taxonomy" id="61654"/>
    <lineage>
        <taxon>Bacteria</taxon>
        <taxon>Pseudomonadati</taxon>
        <taxon>Pseudomonadota</taxon>
        <taxon>Alphaproteobacteria</taxon>
        <taxon>Hyphomicrobiales</taxon>
        <taxon>Methylopilaceae</taxon>
        <taxon>Methylopila</taxon>
    </lineage>
</organism>
<feature type="domain" description="CheW-like" evidence="1">
    <location>
        <begin position="8"/>
        <end position="148"/>
    </location>
</feature>
<sequence length="152" mass="16161">MSAAMDDATTYVTVSIADQIFGIEIGRVREVFTLEKLTTVPLSPPEVAGVLNLRGRIVTAIDMRTRLGLPPCADLSQAMAVGIEHKGEALALIVDRVGDVMPLADAKRETKPVTLDPRWASVAEGVHRLDGGLLLILDVDHALEPSISALAA</sequence>
<dbReference type="EMBL" id="BSFF01000002">
    <property type="protein sequence ID" value="GLK56090.1"/>
    <property type="molecule type" value="Genomic_DNA"/>
</dbReference>
<evidence type="ECO:0000313" key="2">
    <source>
        <dbReference type="EMBL" id="GLK56090.1"/>
    </source>
</evidence>
<proteinExistence type="predicted"/>
<evidence type="ECO:0000259" key="1">
    <source>
        <dbReference type="PROSITE" id="PS50851"/>
    </source>
</evidence>
<gene>
    <name evidence="2" type="primary">cheW</name>
    <name evidence="2" type="ORF">GCM10008170_21090</name>
    <name evidence="3" type="ORF">JOD31_001008</name>
</gene>
<dbReference type="AlphaFoldDB" id="A0A9W6IVL2"/>
<evidence type="ECO:0000313" key="4">
    <source>
        <dbReference type="Proteomes" id="UP000758856"/>
    </source>
</evidence>
<dbReference type="PROSITE" id="PS50851">
    <property type="entry name" value="CHEW"/>
    <property type="match status" value="1"/>
</dbReference>
<dbReference type="GO" id="GO:0005829">
    <property type="term" value="C:cytosol"/>
    <property type="evidence" value="ECO:0007669"/>
    <property type="project" value="TreeGrafter"/>
</dbReference>
<evidence type="ECO:0000313" key="5">
    <source>
        <dbReference type="Proteomes" id="UP001143400"/>
    </source>
</evidence>
<comment type="caution">
    <text evidence="2">The sequence shown here is derived from an EMBL/GenBank/DDBJ whole genome shotgun (WGS) entry which is preliminary data.</text>
</comment>
<dbReference type="Gene3D" id="2.40.50.180">
    <property type="entry name" value="CheA-289, Domain 4"/>
    <property type="match status" value="1"/>
</dbReference>
<dbReference type="PANTHER" id="PTHR22617">
    <property type="entry name" value="CHEMOTAXIS SENSOR HISTIDINE KINASE-RELATED"/>
    <property type="match status" value="1"/>
</dbReference>